<feature type="domain" description="GH10" evidence="12">
    <location>
        <begin position="635"/>
        <end position="950"/>
    </location>
</feature>
<dbReference type="EC" id="3.2.1.8" evidence="9"/>
<dbReference type="InterPro" id="IPR017853">
    <property type="entry name" value="GH"/>
</dbReference>
<name>A0A413VTL2_9BACE</name>
<comment type="catalytic activity">
    <reaction evidence="1 9">
        <text>Endohydrolysis of (1-&gt;4)-beta-D-xylosidic linkages in xylans.</text>
        <dbReference type="EC" id="3.2.1.8"/>
    </reaction>
</comment>
<evidence type="ECO:0000256" key="8">
    <source>
        <dbReference type="ARBA" id="ARBA00023326"/>
    </source>
</evidence>
<organism evidence="13 14">
    <name type="scientific">Bacteroides nordii</name>
    <dbReference type="NCBI Taxonomy" id="291645"/>
    <lineage>
        <taxon>Bacteria</taxon>
        <taxon>Pseudomonadati</taxon>
        <taxon>Bacteroidota</taxon>
        <taxon>Bacteroidia</taxon>
        <taxon>Bacteroidales</taxon>
        <taxon>Bacteroidaceae</taxon>
        <taxon>Bacteroides</taxon>
    </lineage>
</organism>
<dbReference type="GO" id="GO:0031176">
    <property type="term" value="F:endo-1,4-beta-xylanase activity"/>
    <property type="evidence" value="ECO:0007669"/>
    <property type="project" value="UniProtKB-EC"/>
</dbReference>
<feature type="region of interest" description="Disordered" evidence="10">
    <location>
        <begin position="594"/>
        <end position="617"/>
    </location>
</feature>
<dbReference type="PANTHER" id="PTHR31490">
    <property type="entry name" value="GLYCOSYL HYDROLASE"/>
    <property type="match status" value="1"/>
</dbReference>
<dbReference type="RefSeq" id="WP_122201010.1">
    <property type="nucleotide sequence ID" value="NZ_CABJFV010000003.1"/>
</dbReference>
<gene>
    <name evidence="13" type="ORF">DW888_05200</name>
</gene>
<feature type="chain" id="PRO_5019354810" description="Beta-xylanase" evidence="11">
    <location>
        <begin position="21"/>
        <end position="1013"/>
    </location>
</feature>
<dbReference type="InterPro" id="IPR001000">
    <property type="entry name" value="GH10_dom"/>
</dbReference>
<evidence type="ECO:0000256" key="2">
    <source>
        <dbReference type="ARBA" id="ARBA00007495"/>
    </source>
</evidence>
<feature type="compositionally biased region" description="Acidic residues" evidence="10">
    <location>
        <begin position="599"/>
        <end position="617"/>
    </location>
</feature>
<evidence type="ECO:0000256" key="4">
    <source>
        <dbReference type="ARBA" id="ARBA00022729"/>
    </source>
</evidence>
<keyword evidence="7 9" id="KW-0326">Glycosidase</keyword>
<evidence type="ECO:0000256" key="5">
    <source>
        <dbReference type="ARBA" id="ARBA00022801"/>
    </source>
</evidence>
<keyword evidence="8 9" id="KW-0624">Polysaccharide degradation</keyword>
<keyword evidence="3" id="KW-0858">Xylan degradation</keyword>
<evidence type="ECO:0000256" key="10">
    <source>
        <dbReference type="SAM" id="MobiDB-lite"/>
    </source>
</evidence>
<dbReference type="InterPro" id="IPR044846">
    <property type="entry name" value="GH10"/>
</dbReference>
<dbReference type="SUPFAM" id="SSF51445">
    <property type="entry name" value="(Trans)glycosidases"/>
    <property type="match status" value="1"/>
</dbReference>
<evidence type="ECO:0000313" key="14">
    <source>
        <dbReference type="Proteomes" id="UP000284379"/>
    </source>
</evidence>
<dbReference type="Gene3D" id="3.20.20.80">
    <property type="entry name" value="Glycosidases"/>
    <property type="match status" value="1"/>
</dbReference>
<proteinExistence type="inferred from homology"/>
<dbReference type="PANTHER" id="PTHR31490:SF88">
    <property type="entry name" value="BETA-XYLANASE"/>
    <property type="match status" value="1"/>
</dbReference>
<sequence length="1013" mass="112110">MKKKICAFLLTATMAVVSVATPLTVCDFENYPIGTEWKLWQSNGGSITSTAIVEADPTNPDNKVLHIVLKDWGCHPEFIINSTLRGNELTDRYGSIRYRLYRSATDIDNWKQFAAFIGDTEVYRDEGYPQQGNNNEWQVKTYTMKGLSPDNVSDKLRLGIHHANSDFYIDDIQLVGTYDDFVSVEDNGTFDYCVDNTASSYRNISDNIYISAGQIANVLTSRYSEWTGKLAGEGTLKIHAGGERSYLGTSASKGTTTPDWSGFKGSIELYPYKDVIGSCGFYGLVMSSGTFQPDNLAASNCNNLLADKTLIMRDGTMLALESGTRGIRIGEIHGSKNSQLGGYYKKGTANSYYVIGGKGTDGVLGSLIAPQASGNKVGILKEGVGNYYLTGNENDINGGLCVLQGGIIVANDKEVALQKNLSGATGNSSTVMVYHRATLCGDGNIAAATEVYGTLTGGDPFAVDQALGTLTFADYTKAALAVKVTLHPEANIIAYIKDAKNFSAIDIKGTLAFSTITEDFETSDKQPRLKIALAEDAELHVGDEIVLLSAMKEGVDSWDFDIRYPKSYTWAVDEREVGDGRFCIVAKVTSLAYSGQGDREDDDEPDDGETVYPDDDWSEDMDMTTPLRFYAGKLGKNIGVAAASYRYDFSQTNGEIGLVGEQFNMIVGENEMKFDATEPNQGEFNYGGSDAILWLSDRYEQVVRGHTLAWHQQVPSWVSSDGKKNNNNFSKRQLLDILKNHIFNVVGRYKGKITEWDVCNEVLDDDQSIVRSDPTAYKLRPSIWATYIGEEFIDSAFVWAHQADPDAKLYINEYGAEMVGKTKTEAYYNLVKRLKESGLAIEGCGLQCHFTTGELDTMKLEKNIRRYDNLGLKCIITELDIALADPTAEDALERQAKEYGAITRIFLRNENCSSMLVWGISDNHSWRKNAPLLFNHELKAKPAYYNVHAQLRKAVEQLSTGLESPKTDGKPSARLLRTVYYNIMGQEMTSPTGFRIERRFYDDGSIETIKTYK</sequence>
<evidence type="ECO:0000256" key="9">
    <source>
        <dbReference type="RuleBase" id="RU361174"/>
    </source>
</evidence>
<dbReference type="EMBL" id="QSGO01000003">
    <property type="protein sequence ID" value="RHB36956.1"/>
    <property type="molecule type" value="Genomic_DNA"/>
</dbReference>
<evidence type="ECO:0000256" key="3">
    <source>
        <dbReference type="ARBA" id="ARBA00022651"/>
    </source>
</evidence>
<dbReference type="SMART" id="SM00633">
    <property type="entry name" value="Glyco_10"/>
    <property type="match status" value="1"/>
</dbReference>
<dbReference type="Pfam" id="PF00331">
    <property type="entry name" value="Glyco_hydro_10"/>
    <property type="match status" value="1"/>
</dbReference>
<evidence type="ECO:0000256" key="6">
    <source>
        <dbReference type="ARBA" id="ARBA00023277"/>
    </source>
</evidence>
<evidence type="ECO:0000256" key="7">
    <source>
        <dbReference type="ARBA" id="ARBA00023295"/>
    </source>
</evidence>
<keyword evidence="4 11" id="KW-0732">Signal</keyword>
<dbReference type="PRINTS" id="PR00134">
    <property type="entry name" value="GLHYDRLASE10"/>
</dbReference>
<comment type="caution">
    <text evidence="13">The sequence shown here is derived from an EMBL/GenBank/DDBJ whole genome shotgun (WGS) entry which is preliminary data.</text>
</comment>
<feature type="signal peptide" evidence="11">
    <location>
        <begin position="1"/>
        <end position="20"/>
    </location>
</feature>
<evidence type="ECO:0000313" key="13">
    <source>
        <dbReference type="EMBL" id="RHB36956.1"/>
    </source>
</evidence>
<evidence type="ECO:0000259" key="12">
    <source>
        <dbReference type="PROSITE" id="PS51760"/>
    </source>
</evidence>
<reference evidence="13 14" key="1">
    <citation type="submission" date="2018-08" db="EMBL/GenBank/DDBJ databases">
        <title>A genome reference for cultivated species of the human gut microbiota.</title>
        <authorList>
            <person name="Zou Y."/>
            <person name="Xue W."/>
            <person name="Luo G."/>
        </authorList>
    </citation>
    <scope>NUCLEOTIDE SEQUENCE [LARGE SCALE GENOMIC DNA]</scope>
    <source>
        <strain evidence="13 14">AM40-30BH</strain>
    </source>
</reference>
<keyword evidence="6 9" id="KW-0119">Carbohydrate metabolism</keyword>
<dbReference type="GO" id="GO:0045493">
    <property type="term" value="P:xylan catabolic process"/>
    <property type="evidence" value="ECO:0007669"/>
    <property type="project" value="UniProtKB-KW"/>
</dbReference>
<accession>A0A413VTL2</accession>
<dbReference type="Proteomes" id="UP000284379">
    <property type="component" value="Unassembled WGS sequence"/>
</dbReference>
<evidence type="ECO:0000256" key="11">
    <source>
        <dbReference type="SAM" id="SignalP"/>
    </source>
</evidence>
<protein>
    <recommendedName>
        <fullName evidence="9">Beta-xylanase</fullName>
        <ecNumber evidence="9">3.2.1.8</ecNumber>
    </recommendedName>
</protein>
<dbReference type="PROSITE" id="PS51760">
    <property type="entry name" value="GH10_2"/>
    <property type="match status" value="1"/>
</dbReference>
<dbReference type="AlphaFoldDB" id="A0A413VTL2"/>
<comment type="similarity">
    <text evidence="2 9">Belongs to the glycosyl hydrolase 10 (cellulase F) family.</text>
</comment>
<evidence type="ECO:0000256" key="1">
    <source>
        <dbReference type="ARBA" id="ARBA00000681"/>
    </source>
</evidence>
<keyword evidence="5 9" id="KW-0378">Hydrolase</keyword>